<dbReference type="PANTHER" id="PTHR30086">
    <property type="entry name" value="ARGININE EXPORTER PROTEIN ARGO"/>
    <property type="match status" value="1"/>
</dbReference>
<keyword evidence="3 6" id="KW-0812">Transmembrane</keyword>
<feature type="transmembrane region" description="Helical" evidence="6">
    <location>
        <begin position="68"/>
        <end position="86"/>
    </location>
</feature>
<evidence type="ECO:0000256" key="2">
    <source>
        <dbReference type="ARBA" id="ARBA00022475"/>
    </source>
</evidence>
<feature type="transmembrane region" description="Helical" evidence="6">
    <location>
        <begin position="39"/>
        <end position="62"/>
    </location>
</feature>
<keyword evidence="2" id="KW-1003">Cell membrane</keyword>
<accession>A0AAE9RZD5</accession>
<organism evidence="7 8">
    <name type="scientific">Acinetobacter tibetensis</name>
    <dbReference type="NCBI Taxonomy" id="2943497"/>
    <lineage>
        <taxon>Bacteria</taxon>
        <taxon>Pseudomonadati</taxon>
        <taxon>Pseudomonadota</taxon>
        <taxon>Gammaproteobacteria</taxon>
        <taxon>Moraxellales</taxon>
        <taxon>Moraxellaceae</taxon>
        <taxon>Acinetobacter</taxon>
    </lineage>
</organism>
<dbReference type="KEGG" id="atz:M5E07_10470"/>
<dbReference type="PANTHER" id="PTHR30086:SF17">
    <property type="entry name" value="LYSE FAMILY TRANSLOCATOR"/>
    <property type="match status" value="1"/>
</dbReference>
<evidence type="ECO:0000313" key="7">
    <source>
        <dbReference type="EMBL" id="USE82235.1"/>
    </source>
</evidence>
<reference evidence="7" key="1">
    <citation type="submission" date="2022-06" db="EMBL/GenBank/DDBJ databases">
        <title>Isolation, identification and characterization of iprodione-degrading strains in Lhasa, Tibet.</title>
        <authorList>
            <person name="Pan H."/>
        </authorList>
    </citation>
    <scope>NUCLEOTIDE SEQUENCE</scope>
    <source>
        <strain evidence="7">Y-23</strain>
    </source>
</reference>
<feature type="transmembrane region" description="Helical" evidence="6">
    <location>
        <begin position="151"/>
        <end position="173"/>
    </location>
</feature>
<feature type="transmembrane region" description="Helical" evidence="6">
    <location>
        <begin position="185"/>
        <end position="203"/>
    </location>
</feature>
<gene>
    <name evidence="7" type="ORF">M5E07_10470</name>
</gene>
<protein>
    <submittedName>
        <fullName evidence="7">LysE family translocator</fullName>
    </submittedName>
</protein>
<keyword evidence="8" id="KW-1185">Reference proteome</keyword>
<name>A0AAE9RZD5_9GAMM</name>
<feature type="transmembrane region" description="Helical" evidence="6">
    <location>
        <begin position="6"/>
        <end position="27"/>
    </location>
</feature>
<evidence type="ECO:0000256" key="6">
    <source>
        <dbReference type="SAM" id="Phobius"/>
    </source>
</evidence>
<feature type="transmembrane region" description="Helical" evidence="6">
    <location>
        <begin position="129"/>
        <end position="145"/>
    </location>
</feature>
<proteinExistence type="predicted"/>
<evidence type="ECO:0000256" key="4">
    <source>
        <dbReference type="ARBA" id="ARBA00022989"/>
    </source>
</evidence>
<keyword evidence="5 6" id="KW-0472">Membrane</keyword>
<sequence>MELFFFIAVTHFIALLSPGPDFFLILMHSMKYGSKLARYTVLGIAIGNALILLLIFILLWGLGQIHPILLQLLRCLGVAYLLYLALQCFRYRDDENKHLTNHDEIQIKTSSAMCFAQGLQSSVLNPKNLMFYSSLILLVYSQFSVKQLSLICFWMVSVVLFWNLFLLKLFNFRSWNQFLKRNTKILYRLTGCCFLGFAMVLIML</sequence>
<keyword evidence="4 6" id="KW-1133">Transmembrane helix</keyword>
<evidence type="ECO:0000256" key="3">
    <source>
        <dbReference type="ARBA" id="ARBA00022692"/>
    </source>
</evidence>
<dbReference type="AlphaFoldDB" id="A0AAE9RZD5"/>
<dbReference type="GO" id="GO:0015171">
    <property type="term" value="F:amino acid transmembrane transporter activity"/>
    <property type="evidence" value="ECO:0007669"/>
    <property type="project" value="TreeGrafter"/>
</dbReference>
<dbReference type="Proteomes" id="UP001056716">
    <property type="component" value="Chromosome"/>
</dbReference>
<comment type="subcellular location">
    <subcellularLocation>
        <location evidence="1">Cell membrane</location>
        <topology evidence="1">Multi-pass membrane protein</topology>
    </subcellularLocation>
</comment>
<dbReference type="EMBL" id="CP098732">
    <property type="protein sequence ID" value="USE82235.1"/>
    <property type="molecule type" value="Genomic_DNA"/>
</dbReference>
<dbReference type="GO" id="GO:0005886">
    <property type="term" value="C:plasma membrane"/>
    <property type="evidence" value="ECO:0007669"/>
    <property type="project" value="UniProtKB-SubCell"/>
</dbReference>
<dbReference type="Pfam" id="PF01810">
    <property type="entry name" value="LysE"/>
    <property type="match status" value="1"/>
</dbReference>
<dbReference type="InterPro" id="IPR001123">
    <property type="entry name" value="LeuE-type"/>
</dbReference>
<evidence type="ECO:0000256" key="5">
    <source>
        <dbReference type="ARBA" id="ARBA00023136"/>
    </source>
</evidence>
<dbReference type="RefSeq" id="WP_252219085.1">
    <property type="nucleotide sequence ID" value="NZ_CP098732.1"/>
</dbReference>
<evidence type="ECO:0000256" key="1">
    <source>
        <dbReference type="ARBA" id="ARBA00004651"/>
    </source>
</evidence>
<evidence type="ECO:0000313" key="8">
    <source>
        <dbReference type="Proteomes" id="UP001056716"/>
    </source>
</evidence>